<evidence type="ECO:0000256" key="1">
    <source>
        <dbReference type="PROSITE-ProRule" id="PRU00420"/>
    </source>
</evidence>
<keyword evidence="3" id="KW-1185">Reference proteome</keyword>
<dbReference type="GO" id="GO:0005737">
    <property type="term" value="C:cytoplasm"/>
    <property type="evidence" value="ECO:0007669"/>
    <property type="project" value="InterPro"/>
</dbReference>
<dbReference type="Gene3D" id="2.40.33.40">
    <property type="entry name" value="Phosphotransferase system, glucitol/sorbitol-specific IIA component"/>
    <property type="match status" value="1"/>
</dbReference>
<comment type="caution">
    <text evidence="1">Lacks conserved residue(s) required for the propagation of feature annotation.</text>
</comment>
<dbReference type="PROSITE" id="PS51097">
    <property type="entry name" value="PTS_EIIA_TYPE_5"/>
    <property type="match status" value="1"/>
</dbReference>
<gene>
    <name evidence="2" type="ORF">SAMN04488700_1435</name>
</gene>
<dbReference type="GO" id="GO:0008982">
    <property type="term" value="F:protein-N(PI)-phosphohistidine-sugar phosphotransferase activity"/>
    <property type="evidence" value="ECO:0007669"/>
    <property type="project" value="InterPro"/>
</dbReference>
<reference evidence="2 3" key="1">
    <citation type="submission" date="2017-04" db="EMBL/GenBank/DDBJ databases">
        <authorList>
            <person name="Afonso C.L."/>
            <person name="Miller P.J."/>
            <person name="Scott M.A."/>
            <person name="Spackman E."/>
            <person name="Goraichik I."/>
            <person name="Dimitrov K.M."/>
            <person name="Suarez D.L."/>
            <person name="Swayne D.E."/>
        </authorList>
    </citation>
    <scope>NUCLEOTIDE SEQUENCE [LARGE SCALE GENOMIC DNA]</scope>
    <source>
        <strain evidence="2 3">LMG26642</strain>
    </source>
</reference>
<dbReference type="PANTHER" id="PTHR40398">
    <property type="entry name" value="PTS SYSTEM GLUCITOL/SORBITOL-SPECIFIC EIIA COMPONENT"/>
    <property type="match status" value="1"/>
</dbReference>
<protein>
    <submittedName>
        <fullName evidence="2">PTS system, glucitol/sorbitol-specific IIA component</fullName>
    </submittedName>
</protein>
<accession>A0A1X7N5E2</accession>
<organism evidence="2 3">
    <name type="scientific">Carnobacterium iners</name>
    <dbReference type="NCBI Taxonomy" id="1073423"/>
    <lineage>
        <taxon>Bacteria</taxon>
        <taxon>Bacillati</taxon>
        <taxon>Bacillota</taxon>
        <taxon>Bacilli</taxon>
        <taxon>Lactobacillales</taxon>
        <taxon>Carnobacteriaceae</taxon>
        <taxon>Carnobacterium</taxon>
    </lineage>
</organism>
<proteinExistence type="predicted"/>
<dbReference type="InterPro" id="IPR004716">
    <property type="entry name" value="PTS_IIA_glucitol/sorbitol-sp"/>
</dbReference>
<dbReference type="SUPFAM" id="SSF141530">
    <property type="entry name" value="PTSIIA/GutA-like"/>
    <property type="match status" value="1"/>
</dbReference>
<dbReference type="Proteomes" id="UP000193435">
    <property type="component" value="Unassembled WGS sequence"/>
</dbReference>
<name>A0A1X7N5E2_9LACT</name>
<dbReference type="GO" id="GO:0009401">
    <property type="term" value="P:phosphoenolpyruvate-dependent sugar phosphotransferase system"/>
    <property type="evidence" value="ECO:0007669"/>
    <property type="project" value="InterPro"/>
</dbReference>
<sequence>MLVGTVISIGEQAISKKDPIIILFGEQATEDLRSVSIIQSFKEDRDKVELTIGQSVFFDNQEYIILEVGSLANENLNTIGHVTLDFSEVPSEDRLASGLYLKPFKVPKIEVGSIIHYAK</sequence>
<dbReference type="PANTHER" id="PTHR40398:SF1">
    <property type="entry name" value="PTS SYSTEM GLUCITOL_SORBITOL-SPECIFIC EIIA COMPONENT"/>
    <property type="match status" value="1"/>
</dbReference>
<dbReference type="EMBL" id="FXBJ01000002">
    <property type="protein sequence ID" value="SMH32627.1"/>
    <property type="molecule type" value="Genomic_DNA"/>
</dbReference>
<evidence type="ECO:0000313" key="3">
    <source>
        <dbReference type="Proteomes" id="UP000193435"/>
    </source>
</evidence>
<dbReference type="AlphaFoldDB" id="A0A1X7N5E2"/>
<evidence type="ECO:0000313" key="2">
    <source>
        <dbReference type="EMBL" id="SMH32627.1"/>
    </source>
</evidence>
<dbReference type="OrthoDB" id="7065254at2"/>
<dbReference type="GO" id="GO:0016301">
    <property type="term" value="F:kinase activity"/>
    <property type="evidence" value="ECO:0007669"/>
    <property type="project" value="TreeGrafter"/>
</dbReference>
<dbReference type="InterPro" id="IPR036665">
    <property type="entry name" value="PTS_IIA_glucitol/sorbitol_sf"/>
</dbReference>
<dbReference type="STRING" id="1073423.SAMN04488700_1435"/>
<dbReference type="Pfam" id="PF03829">
    <property type="entry name" value="PTSIIA_gutA"/>
    <property type="match status" value="1"/>
</dbReference>